<proteinExistence type="predicted"/>
<dbReference type="PATRIC" id="fig|203275.8.peg.476"/>
<keyword evidence="3" id="KW-1185">Reference proteome</keyword>
<gene>
    <name evidence="2" type="ordered locus">BFO_0531</name>
</gene>
<evidence type="ECO:0000259" key="1">
    <source>
        <dbReference type="PROSITE" id="PS50943"/>
    </source>
</evidence>
<dbReference type="KEGG" id="tfo:BFO_0531"/>
<reference evidence="3" key="1">
    <citation type="submission" date="2011-12" db="EMBL/GenBank/DDBJ databases">
        <title>Complete sequence of Tannerella forsythia ATCC 43037.</title>
        <authorList>
            <person name="Dewhirst F."/>
            <person name="Tanner A."/>
            <person name="Izard J."/>
            <person name="Brinkac L."/>
            <person name="Durkin A.S."/>
            <person name="Hostetler J."/>
            <person name="Shetty J."/>
            <person name="Torralba M."/>
            <person name="Gill S."/>
            <person name="Nelson K."/>
        </authorList>
    </citation>
    <scope>NUCLEOTIDE SEQUENCE [LARGE SCALE GENOMIC DNA]</scope>
    <source>
        <strain evidence="3">ATCC 43037 / JCM 10827 / CCUG 33226 / KCTC 5666 / FDC 338</strain>
    </source>
</reference>
<dbReference type="EMBL" id="CP003191">
    <property type="protein sequence ID" value="AEW22202.1"/>
    <property type="molecule type" value="Genomic_DNA"/>
</dbReference>
<protein>
    <submittedName>
        <fullName evidence="2">Transcriptional regulator, y4mF family</fullName>
    </submittedName>
</protein>
<organism evidence="2 3">
    <name type="scientific">Tannerella forsythia (strain ATCC 43037 / JCM 10827 / CCUG 21028 A / KCTC 5666 / FDC 338)</name>
    <name type="common">Bacteroides forsythus</name>
    <dbReference type="NCBI Taxonomy" id="203275"/>
    <lineage>
        <taxon>Bacteria</taxon>
        <taxon>Pseudomonadati</taxon>
        <taxon>Bacteroidota</taxon>
        <taxon>Bacteroidia</taxon>
        <taxon>Bacteroidales</taxon>
        <taxon>Tannerellaceae</taxon>
        <taxon>Tannerella</taxon>
    </lineage>
</organism>
<dbReference type="Pfam" id="PF01381">
    <property type="entry name" value="HTH_3"/>
    <property type="match status" value="1"/>
</dbReference>
<name>G8ULF1_TANFA</name>
<dbReference type="AlphaFoldDB" id="G8ULF1"/>
<dbReference type="eggNOG" id="COG3620">
    <property type="taxonomic scope" value="Bacteria"/>
</dbReference>
<dbReference type="InterPro" id="IPR017507">
    <property type="entry name" value="Tscrpt_reg_HipB-like"/>
</dbReference>
<dbReference type="PROSITE" id="PS50943">
    <property type="entry name" value="HTH_CROC1"/>
    <property type="match status" value="1"/>
</dbReference>
<dbReference type="GO" id="GO:0003677">
    <property type="term" value="F:DNA binding"/>
    <property type="evidence" value="ECO:0007669"/>
    <property type="project" value="InterPro"/>
</dbReference>
<dbReference type="InterPro" id="IPR001387">
    <property type="entry name" value="Cro/C1-type_HTH"/>
</dbReference>
<dbReference type="HOGENOM" id="CLU_066192_47_7_10"/>
<evidence type="ECO:0000313" key="3">
    <source>
        <dbReference type="Proteomes" id="UP000005436"/>
    </source>
</evidence>
<accession>G8ULF1</accession>
<dbReference type="Gene3D" id="1.10.260.40">
    <property type="entry name" value="lambda repressor-like DNA-binding domains"/>
    <property type="match status" value="1"/>
</dbReference>
<dbReference type="NCBIfam" id="TIGR03070">
    <property type="entry name" value="couple_hipB"/>
    <property type="match status" value="1"/>
</dbReference>
<dbReference type="STRING" id="203275.BFO_0531"/>
<dbReference type="CDD" id="cd00093">
    <property type="entry name" value="HTH_XRE"/>
    <property type="match status" value="1"/>
</dbReference>
<feature type="domain" description="HTH cro/C1-type" evidence="1">
    <location>
        <begin position="12"/>
        <end position="66"/>
    </location>
</feature>
<sequence length="75" mass="8559">MMVARTIIAQYVKEMRKKYKLTQVDLSEKAGVGLRFVRELEQGKTTLRLDKVNKVFELFGSECGPVPIKREGDNA</sequence>
<dbReference type="SMART" id="SM00530">
    <property type="entry name" value="HTH_XRE"/>
    <property type="match status" value="1"/>
</dbReference>
<evidence type="ECO:0000313" key="2">
    <source>
        <dbReference type="EMBL" id="AEW22202.1"/>
    </source>
</evidence>
<dbReference type="Proteomes" id="UP000005436">
    <property type="component" value="Chromosome"/>
</dbReference>
<dbReference type="SUPFAM" id="SSF47413">
    <property type="entry name" value="lambda repressor-like DNA-binding domains"/>
    <property type="match status" value="1"/>
</dbReference>
<dbReference type="InterPro" id="IPR010982">
    <property type="entry name" value="Lambda_DNA-bd_dom_sf"/>
</dbReference>